<accession>A0A0K2TV12</accession>
<reference evidence="1" key="1">
    <citation type="submission" date="2014-05" db="EMBL/GenBank/DDBJ databases">
        <authorList>
            <person name="Chronopoulou M."/>
        </authorList>
    </citation>
    <scope>NUCLEOTIDE SEQUENCE</scope>
    <source>
        <tissue evidence="1">Whole organism</tissue>
    </source>
</reference>
<dbReference type="EMBL" id="HACA01012497">
    <property type="protein sequence ID" value="CDW29858.1"/>
    <property type="molecule type" value="Transcribed_RNA"/>
</dbReference>
<name>A0A0K2TV12_LEPSM</name>
<proteinExistence type="predicted"/>
<evidence type="ECO:0000313" key="1">
    <source>
        <dbReference type="EMBL" id="CDW29858.1"/>
    </source>
</evidence>
<organism evidence="1">
    <name type="scientific">Lepeophtheirus salmonis</name>
    <name type="common">Salmon louse</name>
    <name type="synonym">Caligus salmonis</name>
    <dbReference type="NCBI Taxonomy" id="72036"/>
    <lineage>
        <taxon>Eukaryota</taxon>
        <taxon>Metazoa</taxon>
        <taxon>Ecdysozoa</taxon>
        <taxon>Arthropoda</taxon>
        <taxon>Crustacea</taxon>
        <taxon>Multicrustacea</taxon>
        <taxon>Hexanauplia</taxon>
        <taxon>Copepoda</taxon>
        <taxon>Siphonostomatoida</taxon>
        <taxon>Caligidae</taxon>
        <taxon>Lepeophtheirus</taxon>
    </lineage>
</organism>
<dbReference type="AlphaFoldDB" id="A0A0K2TV12"/>
<sequence>MRNPVLTSLLMNLLRMVLFLDLTRLFFLMVVSRLSLTPLKETVDSLLMFSLRLLQPQLLHHTQNMYLIRLKYNTLENIYLPFCLKYNNIFLKTRLIF</sequence>
<protein>
    <submittedName>
        <fullName evidence="1">Uncharacterized protein</fullName>
    </submittedName>
</protein>